<organism evidence="3 4">
    <name type="scientific">Microbacterium gilvum</name>
    <dbReference type="NCBI Taxonomy" id="1336204"/>
    <lineage>
        <taxon>Bacteria</taxon>
        <taxon>Bacillati</taxon>
        <taxon>Actinomycetota</taxon>
        <taxon>Actinomycetes</taxon>
        <taxon>Micrococcales</taxon>
        <taxon>Microbacteriaceae</taxon>
        <taxon>Microbacterium</taxon>
    </lineage>
</organism>
<dbReference type="RefSeq" id="WP_345441537.1">
    <property type="nucleotide sequence ID" value="NZ_BAABKO010000006.1"/>
</dbReference>
<dbReference type="EMBL" id="BAABKO010000006">
    <property type="protein sequence ID" value="GAA4784216.1"/>
    <property type="molecule type" value="Genomic_DNA"/>
</dbReference>
<dbReference type="PANTHER" id="PTHR30466:SF1">
    <property type="entry name" value="FMN REDUCTASE (NADH) RUTF"/>
    <property type="match status" value="1"/>
</dbReference>
<dbReference type="InterPro" id="IPR012349">
    <property type="entry name" value="Split_barrel_FMN-bd"/>
</dbReference>
<dbReference type="SMART" id="SM00903">
    <property type="entry name" value="Flavin_Reduct"/>
    <property type="match status" value="1"/>
</dbReference>
<accession>A0ABP9AS32</accession>
<reference evidence="4" key="1">
    <citation type="journal article" date="2019" name="Int. J. Syst. Evol. Microbiol.">
        <title>The Global Catalogue of Microorganisms (GCM) 10K type strain sequencing project: providing services to taxonomists for standard genome sequencing and annotation.</title>
        <authorList>
            <consortium name="The Broad Institute Genomics Platform"/>
            <consortium name="The Broad Institute Genome Sequencing Center for Infectious Disease"/>
            <person name="Wu L."/>
            <person name="Ma J."/>
        </authorList>
    </citation>
    <scope>NUCLEOTIDE SEQUENCE [LARGE SCALE GENOMIC DNA]</scope>
    <source>
        <strain evidence="4">JCM 18537</strain>
    </source>
</reference>
<dbReference type="Proteomes" id="UP001501645">
    <property type="component" value="Unassembled WGS sequence"/>
</dbReference>
<keyword evidence="1" id="KW-0560">Oxidoreductase</keyword>
<proteinExistence type="predicted"/>
<protein>
    <submittedName>
        <fullName evidence="3">Flavin reductase family protein</fullName>
    </submittedName>
</protein>
<dbReference type="PANTHER" id="PTHR30466">
    <property type="entry name" value="FLAVIN REDUCTASE"/>
    <property type="match status" value="1"/>
</dbReference>
<dbReference type="Gene3D" id="2.30.110.10">
    <property type="entry name" value="Electron Transport, Fmn-binding Protein, Chain A"/>
    <property type="match status" value="1"/>
</dbReference>
<name>A0ABP9AS32_9MICO</name>
<dbReference type="InterPro" id="IPR050268">
    <property type="entry name" value="NADH-dep_flavin_reductase"/>
</dbReference>
<dbReference type="SUPFAM" id="SSF50475">
    <property type="entry name" value="FMN-binding split barrel"/>
    <property type="match status" value="1"/>
</dbReference>
<gene>
    <name evidence="3" type="ORF">GCM10023351_32200</name>
</gene>
<evidence type="ECO:0000256" key="1">
    <source>
        <dbReference type="ARBA" id="ARBA00023002"/>
    </source>
</evidence>
<feature type="domain" description="Flavin reductase like" evidence="2">
    <location>
        <begin position="13"/>
        <end position="157"/>
    </location>
</feature>
<sequence length="163" mass="17015">MQTSHVDAFKTAFRHHPAGIALITAASPDGPVGITASSVASVGLDPLALAFSVTRSSGSAGGILRADTFVVHLLTEHDVETAQTFAVSGSERFTPAQGWRTLPTGEPHLPTARVALRSRALQITPVGASSLVLAEVLDVIEGQDGAPVVYQDRAFHVIRRAGD</sequence>
<evidence type="ECO:0000313" key="4">
    <source>
        <dbReference type="Proteomes" id="UP001501645"/>
    </source>
</evidence>
<evidence type="ECO:0000313" key="3">
    <source>
        <dbReference type="EMBL" id="GAA4784216.1"/>
    </source>
</evidence>
<comment type="caution">
    <text evidence="3">The sequence shown here is derived from an EMBL/GenBank/DDBJ whole genome shotgun (WGS) entry which is preliminary data.</text>
</comment>
<dbReference type="InterPro" id="IPR002563">
    <property type="entry name" value="Flavin_Rdtase-like_dom"/>
</dbReference>
<keyword evidence="4" id="KW-1185">Reference proteome</keyword>
<dbReference type="Pfam" id="PF01613">
    <property type="entry name" value="Flavin_Reduct"/>
    <property type="match status" value="1"/>
</dbReference>
<evidence type="ECO:0000259" key="2">
    <source>
        <dbReference type="SMART" id="SM00903"/>
    </source>
</evidence>